<organism evidence="1 2">
    <name type="scientific">Hymenoscyphus albidus</name>
    <dbReference type="NCBI Taxonomy" id="595503"/>
    <lineage>
        <taxon>Eukaryota</taxon>
        <taxon>Fungi</taxon>
        <taxon>Dikarya</taxon>
        <taxon>Ascomycota</taxon>
        <taxon>Pezizomycotina</taxon>
        <taxon>Leotiomycetes</taxon>
        <taxon>Helotiales</taxon>
        <taxon>Helotiaceae</taxon>
        <taxon>Hymenoscyphus</taxon>
    </lineage>
</organism>
<reference evidence="1" key="1">
    <citation type="submission" date="2021-07" db="EMBL/GenBank/DDBJ databases">
        <authorList>
            <person name="Durling M."/>
        </authorList>
    </citation>
    <scope>NUCLEOTIDE SEQUENCE</scope>
</reference>
<dbReference type="EMBL" id="CAJVRM010000740">
    <property type="protein sequence ID" value="CAG8983818.1"/>
    <property type="molecule type" value="Genomic_DNA"/>
</dbReference>
<proteinExistence type="predicted"/>
<dbReference type="Proteomes" id="UP000701801">
    <property type="component" value="Unassembled WGS sequence"/>
</dbReference>
<dbReference type="AlphaFoldDB" id="A0A9N9Q2X8"/>
<sequence>MSFVPVQSQGGLAYLALALPRTLLRYTTREIGILDGDKQFGVLSCLAFFFSYCSVRVARAACADYERESGR</sequence>
<keyword evidence="2" id="KW-1185">Reference proteome</keyword>
<comment type="caution">
    <text evidence="1">The sequence shown here is derived from an EMBL/GenBank/DDBJ whole genome shotgun (WGS) entry which is preliminary data.</text>
</comment>
<evidence type="ECO:0000313" key="1">
    <source>
        <dbReference type="EMBL" id="CAG8983818.1"/>
    </source>
</evidence>
<accession>A0A9N9Q2X8</accession>
<gene>
    <name evidence="1" type="ORF">HYALB_00006784</name>
</gene>
<name>A0A9N9Q2X8_9HELO</name>
<evidence type="ECO:0000313" key="2">
    <source>
        <dbReference type="Proteomes" id="UP000701801"/>
    </source>
</evidence>
<protein>
    <submittedName>
        <fullName evidence="1">Uncharacterized protein</fullName>
    </submittedName>
</protein>